<protein>
    <submittedName>
        <fullName evidence="2">Uncharacterized protein</fullName>
    </submittedName>
</protein>
<dbReference type="AlphaFoldDB" id="A0A2S6AMX5"/>
<dbReference type="EMBL" id="PSZC01000013">
    <property type="protein sequence ID" value="PPJ36553.1"/>
    <property type="molecule type" value="Genomic_DNA"/>
</dbReference>
<name>A0A2S6AMX5_9NOCA</name>
<evidence type="ECO:0000313" key="2">
    <source>
        <dbReference type="EMBL" id="PPJ36553.1"/>
    </source>
</evidence>
<accession>A0A2S6AMX5</accession>
<feature type="region of interest" description="Disordered" evidence="1">
    <location>
        <begin position="1"/>
        <end position="21"/>
    </location>
</feature>
<proteinExistence type="predicted"/>
<sequence>MEAPSAASGKGATFCGEGRDRRRRRARELDEKLRRFDVLPSGEAVDRAPKGSAATAFALTLGEAGAIALAEVEIFVVQTDFGDRELPLLVLTRPWETTGTNAVRKHSSEPE</sequence>
<comment type="caution">
    <text evidence="2">The sequence shown here is derived from an EMBL/GenBank/DDBJ whole genome shotgun (WGS) entry which is preliminary data.</text>
</comment>
<dbReference type="Proteomes" id="UP000239874">
    <property type="component" value="Unassembled WGS sequence"/>
</dbReference>
<dbReference type="RefSeq" id="WP_104380089.1">
    <property type="nucleotide sequence ID" value="NZ_PSZC01000013.1"/>
</dbReference>
<evidence type="ECO:0000313" key="3">
    <source>
        <dbReference type="Proteomes" id="UP000239874"/>
    </source>
</evidence>
<reference evidence="2 3" key="1">
    <citation type="submission" date="2018-02" db="EMBL/GenBank/DDBJ databases">
        <title>8 Nocardia nova and 1 Nocardia cyriacigeorgica strain used for evolution to TMP-SMX.</title>
        <authorList>
            <person name="Mehta H."/>
            <person name="Weng J."/>
            <person name="Shamoo Y."/>
        </authorList>
    </citation>
    <scope>NUCLEOTIDE SEQUENCE [LARGE SCALE GENOMIC DNA]</scope>
    <source>
        <strain evidence="2 3">MDA3139</strain>
    </source>
</reference>
<evidence type="ECO:0000256" key="1">
    <source>
        <dbReference type="SAM" id="MobiDB-lite"/>
    </source>
</evidence>
<gene>
    <name evidence="2" type="ORF">C5E45_19205</name>
</gene>
<organism evidence="2 3">
    <name type="scientific">Nocardia nova</name>
    <dbReference type="NCBI Taxonomy" id="37330"/>
    <lineage>
        <taxon>Bacteria</taxon>
        <taxon>Bacillati</taxon>
        <taxon>Actinomycetota</taxon>
        <taxon>Actinomycetes</taxon>
        <taxon>Mycobacteriales</taxon>
        <taxon>Nocardiaceae</taxon>
        <taxon>Nocardia</taxon>
    </lineage>
</organism>